<reference evidence="2 3" key="1">
    <citation type="submission" date="2021-04" db="EMBL/GenBank/DDBJ databases">
        <title>Chitinophaga sp. nov., isolated from the rhizosphere soil.</title>
        <authorList>
            <person name="He S."/>
        </authorList>
    </citation>
    <scope>NUCLEOTIDE SEQUENCE [LARGE SCALE GENOMIC DNA]</scope>
    <source>
        <strain evidence="2 3">2R12</strain>
    </source>
</reference>
<protein>
    <submittedName>
        <fullName evidence="2">Dihydrofolate reductase family protein</fullName>
    </submittedName>
</protein>
<sequence length="183" mass="20113">MANVILGVTISLDGFAEDQQGSVGALYPDLDVLRNSKLLQESIEHTGAVVMSWKEFSMAADPDTIADHYEYQVPIFVFTKEVPAKHPKENSQLTITFVTDGIESAVQQAKAAAKDKDVTVIGSAATTRLFLKAGLADILHVDIFPVFLHAGFRPFEDIGTVTLKKIKILEAGERTHLRYEIVK</sequence>
<dbReference type="EMBL" id="JAGTXB010000003">
    <property type="protein sequence ID" value="MBS0027154.1"/>
    <property type="molecule type" value="Genomic_DNA"/>
</dbReference>
<gene>
    <name evidence="2" type="ORF">KE626_07530</name>
</gene>
<dbReference type="SUPFAM" id="SSF53597">
    <property type="entry name" value="Dihydrofolate reductase-like"/>
    <property type="match status" value="1"/>
</dbReference>
<keyword evidence="3" id="KW-1185">Reference proteome</keyword>
<comment type="caution">
    <text evidence="2">The sequence shown here is derived from an EMBL/GenBank/DDBJ whole genome shotgun (WGS) entry which is preliminary data.</text>
</comment>
<accession>A0ABS5IW10</accession>
<dbReference type="Gene3D" id="3.40.430.10">
    <property type="entry name" value="Dihydrofolate Reductase, subunit A"/>
    <property type="match status" value="1"/>
</dbReference>
<dbReference type="Proteomes" id="UP000676386">
    <property type="component" value="Unassembled WGS sequence"/>
</dbReference>
<proteinExistence type="predicted"/>
<name>A0ABS5IW10_9BACT</name>
<evidence type="ECO:0000313" key="2">
    <source>
        <dbReference type="EMBL" id="MBS0027154.1"/>
    </source>
</evidence>
<dbReference type="InterPro" id="IPR024072">
    <property type="entry name" value="DHFR-like_dom_sf"/>
</dbReference>
<dbReference type="Pfam" id="PF01872">
    <property type="entry name" value="RibD_C"/>
    <property type="match status" value="1"/>
</dbReference>
<organism evidence="2 3">
    <name type="scientific">Chitinophaga hostae</name>
    <dbReference type="NCBI Taxonomy" id="2831022"/>
    <lineage>
        <taxon>Bacteria</taxon>
        <taxon>Pseudomonadati</taxon>
        <taxon>Bacteroidota</taxon>
        <taxon>Chitinophagia</taxon>
        <taxon>Chitinophagales</taxon>
        <taxon>Chitinophagaceae</taxon>
        <taxon>Chitinophaga</taxon>
    </lineage>
</organism>
<dbReference type="InterPro" id="IPR002734">
    <property type="entry name" value="RibDG_C"/>
</dbReference>
<evidence type="ECO:0000313" key="3">
    <source>
        <dbReference type="Proteomes" id="UP000676386"/>
    </source>
</evidence>
<feature type="domain" description="Bacterial bifunctional deaminase-reductase C-terminal" evidence="1">
    <location>
        <begin position="4"/>
        <end position="177"/>
    </location>
</feature>
<dbReference type="RefSeq" id="WP_211972262.1">
    <property type="nucleotide sequence ID" value="NZ_CBFHAM010000020.1"/>
</dbReference>
<evidence type="ECO:0000259" key="1">
    <source>
        <dbReference type="Pfam" id="PF01872"/>
    </source>
</evidence>